<organism evidence="1 2">
    <name type="scientific">Xenopus laevis</name>
    <name type="common">African clawed frog</name>
    <dbReference type="NCBI Taxonomy" id="8355"/>
    <lineage>
        <taxon>Eukaryota</taxon>
        <taxon>Metazoa</taxon>
        <taxon>Chordata</taxon>
        <taxon>Craniata</taxon>
        <taxon>Vertebrata</taxon>
        <taxon>Euteleostomi</taxon>
        <taxon>Amphibia</taxon>
        <taxon>Batrachia</taxon>
        <taxon>Anura</taxon>
        <taxon>Pipoidea</taxon>
        <taxon>Pipidae</taxon>
        <taxon>Xenopodinae</taxon>
        <taxon>Xenopus</taxon>
        <taxon>Xenopus</taxon>
    </lineage>
</organism>
<dbReference type="Proteomes" id="UP000694892">
    <property type="component" value="Chromosome 5S"/>
</dbReference>
<dbReference type="AlphaFoldDB" id="A0A974CSL9"/>
<gene>
    <name evidence="1" type="ORF">XELAEV_18030028mg</name>
</gene>
<evidence type="ECO:0000313" key="2">
    <source>
        <dbReference type="Proteomes" id="UP000694892"/>
    </source>
</evidence>
<sequence length="90" mass="10727">MTYAVTVYIVKCNVKCAMWDIGQAFRRAPYKDQQAWRGLVNCFCWSILDYIKWVVHLPNTFFSSVIFRLFTINKDFFFFTILPIVKCQPL</sequence>
<reference evidence="2" key="1">
    <citation type="journal article" date="2016" name="Nature">
        <title>Genome evolution in the allotetraploid frog Xenopus laevis.</title>
        <authorList>
            <person name="Session A.M."/>
            <person name="Uno Y."/>
            <person name="Kwon T."/>
            <person name="Chapman J.A."/>
            <person name="Toyoda A."/>
            <person name="Takahashi S."/>
            <person name="Fukui A."/>
            <person name="Hikosaka A."/>
            <person name="Suzuki A."/>
            <person name="Kondo M."/>
            <person name="van Heeringen S.J."/>
            <person name="Quigley I."/>
            <person name="Heinz S."/>
            <person name="Ogino H."/>
            <person name="Ochi H."/>
            <person name="Hellsten U."/>
            <person name="Lyons J.B."/>
            <person name="Simakov O."/>
            <person name="Putnam N."/>
            <person name="Stites J."/>
            <person name="Kuroki Y."/>
            <person name="Tanaka T."/>
            <person name="Michiue T."/>
            <person name="Watanabe M."/>
            <person name="Bogdanovic O."/>
            <person name="Lister R."/>
            <person name="Georgiou G."/>
            <person name="Paranjpe S.S."/>
            <person name="van Kruijsbergen I."/>
            <person name="Shu S."/>
            <person name="Carlson J."/>
            <person name="Kinoshita T."/>
            <person name="Ohta Y."/>
            <person name="Mawaribuchi S."/>
            <person name="Jenkins J."/>
            <person name="Grimwood J."/>
            <person name="Schmutz J."/>
            <person name="Mitros T."/>
            <person name="Mozaffari S.V."/>
            <person name="Suzuki Y."/>
            <person name="Haramoto Y."/>
            <person name="Yamamoto T.S."/>
            <person name="Takagi C."/>
            <person name="Heald R."/>
            <person name="Miller K."/>
            <person name="Haudenschild C."/>
            <person name="Kitzman J."/>
            <person name="Nakayama T."/>
            <person name="Izutsu Y."/>
            <person name="Robert J."/>
            <person name="Fortriede J."/>
            <person name="Burns K."/>
            <person name="Lotay V."/>
            <person name="Karimi K."/>
            <person name="Yasuoka Y."/>
            <person name="Dichmann D.S."/>
            <person name="Flajnik M.F."/>
            <person name="Houston D.W."/>
            <person name="Shendure J."/>
            <person name="DuPasquier L."/>
            <person name="Vize P.D."/>
            <person name="Zorn A.M."/>
            <person name="Ito M."/>
            <person name="Marcotte E.M."/>
            <person name="Wallingford J.B."/>
            <person name="Ito Y."/>
            <person name="Asashima M."/>
            <person name="Ueno N."/>
            <person name="Matsuda Y."/>
            <person name="Veenstra G.J."/>
            <person name="Fujiyama A."/>
            <person name="Harland R.M."/>
            <person name="Taira M."/>
            <person name="Rokhsar D.S."/>
        </authorList>
    </citation>
    <scope>NUCLEOTIDE SEQUENCE [LARGE SCALE GENOMIC DNA]</scope>
    <source>
        <strain evidence="2">J</strain>
    </source>
</reference>
<name>A0A974CSL9_XENLA</name>
<evidence type="ECO:0000313" key="1">
    <source>
        <dbReference type="EMBL" id="OCT78939.1"/>
    </source>
</evidence>
<dbReference type="EMBL" id="CM004475">
    <property type="protein sequence ID" value="OCT78939.1"/>
    <property type="molecule type" value="Genomic_DNA"/>
</dbReference>
<protein>
    <submittedName>
        <fullName evidence="1">Uncharacterized protein</fullName>
    </submittedName>
</protein>
<proteinExistence type="predicted"/>
<accession>A0A974CSL9</accession>